<dbReference type="PANTHER" id="PTHR36766:SF45">
    <property type="entry name" value="NB-ARC DOMAIN-CONTAINING PROTEIN"/>
    <property type="match status" value="1"/>
</dbReference>
<feature type="domain" description="NB-ARC" evidence="5">
    <location>
        <begin position="152"/>
        <end position="223"/>
    </location>
</feature>
<evidence type="ECO:0000313" key="8">
    <source>
        <dbReference type="Proteomes" id="UP000008311"/>
    </source>
</evidence>
<evidence type="ECO:0008006" key="9">
    <source>
        <dbReference type="Google" id="ProtNLM"/>
    </source>
</evidence>
<keyword evidence="1" id="KW-0677">Repeat</keyword>
<protein>
    <recommendedName>
        <fullName evidence="9">NB-ARC domain-containing protein</fullName>
    </recommendedName>
</protein>
<dbReference type="AlphaFoldDB" id="B9SDS9"/>
<dbReference type="SUPFAM" id="SSF52540">
    <property type="entry name" value="P-loop containing nucleoside triphosphate hydrolases"/>
    <property type="match status" value="1"/>
</dbReference>
<name>B9SDS9_RICCO</name>
<dbReference type="GO" id="GO:0043531">
    <property type="term" value="F:ADP binding"/>
    <property type="evidence" value="ECO:0007669"/>
    <property type="project" value="InterPro"/>
</dbReference>
<dbReference type="InterPro" id="IPR041118">
    <property type="entry name" value="Rx_N"/>
</dbReference>
<keyword evidence="2" id="KW-0547">Nucleotide-binding</keyword>
<organism evidence="7 8">
    <name type="scientific">Ricinus communis</name>
    <name type="common">Castor bean</name>
    <dbReference type="NCBI Taxonomy" id="3988"/>
    <lineage>
        <taxon>Eukaryota</taxon>
        <taxon>Viridiplantae</taxon>
        <taxon>Streptophyta</taxon>
        <taxon>Embryophyta</taxon>
        <taxon>Tracheophyta</taxon>
        <taxon>Spermatophyta</taxon>
        <taxon>Magnoliopsida</taxon>
        <taxon>eudicotyledons</taxon>
        <taxon>Gunneridae</taxon>
        <taxon>Pentapetalae</taxon>
        <taxon>rosids</taxon>
        <taxon>fabids</taxon>
        <taxon>Malpighiales</taxon>
        <taxon>Euphorbiaceae</taxon>
        <taxon>Acalyphoideae</taxon>
        <taxon>Acalypheae</taxon>
        <taxon>Ricinus</taxon>
    </lineage>
</organism>
<sequence>MVDALVSAIVQQLAQVIDREIRQEVKLVVGVEKQVQNLTSLFDAIQAVLEDAERRQMKEAAIRNWLVKLKIWPMIWMMCWMSGEEYVILRHDIALKIKQVCDRVDAISKEAVLYNFRHTKEHEGGDILEPRRLSTSFIDVSRVCGRCHDKKNIVTKLLSQTNKEVGVHAISIVEMGGIGKTTLAQLAYNDDDVKIHFKKRIWVYVSDTFDEIRVAKAILESLNSNLFYKILLN</sequence>
<dbReference type="STRING" id="3988.B9SDS9"/>
<dbReference type="InterPro" id="IPR027417">
    <property type="entry name" value="P-loop_NTPase"/>
</dbReference>
<accession>B9SDS9</accession>
<dbReference type="Gene3D" id="1.20.5.4130">
    <property type="match status" value="1"/>
</dbReference>
<dbReference type="InParanoid" id="B9SDS9"/>
<keyword evidence="8" id="KW-1185">Reference proteome</keyword>
<evidence type="ECO:0000313" key="7">
    <source>
        <dbReference type="EMBL" id="EEF38259.1"/>
    </source>
</evidence>
<keyword evidence="3" id="KW-0611">Plant defense</keyword>
<evidence type="ECO:0000256" key="3">
    <source>
        <dbReference type="ARBA" id="ARBA00022821"/>
    </source>
</evidence>
<dbReference type="EMBL" id="EQ973930">
    <property type="protein sequence ID" value="EEF38259.1"/>
    <property type="molecule type" value="Genomic_DNA"/>
</dbReference>
<evidence type="ECO:0000256" key="1">
    <source>
        <dbReference type="ARBA" id="ARBA00022737"/>
    </source>
</evidence>
<dbReference type="InterPro" id="IPR002182">
    <property type="entry name" value="NB-ARC"/>
</dbReference>
<gene>
    <name evidence="7" type="ORF">RCOM_1291250</name>
</gene>
<evidence type="ECO:0000256" key="2">
    <source>
        <dbReference type="ARBA" id="ARBA00022741"/>
    </source>
</evidence>
<keyword evidence="4" id="KW-0067">ATP-binding</keyword>
<dbReference type="Gene3D" id="3.40.50.300">
    <property type="entry name" value="P-loop containing nucleotide triphosphate hydrolases"/>
    <property type="match status" value="1"/>
</dbReference>
<evidence type="ECO:0000259" key="6">
    <source>
        <dbReference type="Pfam" id="PF18052"/>
    </source>
</evidence>
<dbReference type="Pfam" id="PF18052">
    <property type="entry name" value="Rx_N"/>
    <property type="match status" value="1"/>
</dbReference>
<evidence type="ECO:0000256" key="4">
    <source>
        <dbReference type="ARBA" id="ARBA00022840"/>
    </source>
</evidence>
<dbReference type="Pfam" id="PF00931">
    <property type="entry name" value="NB-ARC"/>
    <property type="match status" value="1"/>
</dbReference>
<evidence type="ECO:0000259" key="5">
    <source>
        <dbReference type="Pfam" id="PF00931"/>
    </source>
</evidence>
<reference evidence="8" key="1">
    <citation type="journal article" date="2010" name="Nat. Biotechnol.">
        <title>Draft genome sequence of the oilseed species Ricinus communis.</title>
        <authorList>
            <person name="Chan A.P."/>
            <person name="Crabtree J."/>
            <person name="Zhao Q."/>
            <person name="Lorenzi H."/>
            <person name="Orvis J."/>
            <person name="Puiu D."/>
            <person name="Melake-Berhan A."/>
            <person name="Jones K.M."/>
            <person name="Redman J."/>
            <person name="Chen G."/>
            <person name="Cahoon E.B."/>
            <person name="Gedil M."/>
            <person name="Stanke M."/>
            <person name="Haas B.J."/>
            <person name="Wortman J.R."/>
            <person name="Fraser-Liggett C.M."/>
            <person name="Ravel J."/>
            <person name="Rabinowicz P.D."/>
        </authorList>
    </citation>
    <scope>NUCLEOTIDE SEQUENCE [LARGE SCALE GENOMIC DNA]</scope>
    <source>
        <strain evidence="8">cv. Hale</strain>
    </source>
</reference>
<dbReference type="eggNOG" id="KOG4658">
    <property type="taxonomic scope" value="Eukaryota"/>
</dbReference>
<dbReference type="GO" id="GO:0005524">
    <property type="term" value="F:ATP binding"/>
    <property type="evidence" value="ECO:0007669"/>
    <property type="project" value="UniProtKB-KW"/>
</dbReference>
<feature type="domain" description="Disease resistance N-terminal" evidence="6">
    <location>
        <begin position="6"/>
        <end position="70"/>
    </location>
</feature>
<dbReference type="GO" id="GO:0006952">
    <property type="term" value="P:defense response"/>
    <property type="evidence" value="ECO:0007669"/>
    <property type="project" value="UniProtKB-KW"/>
</dbReference>
<proteinExistence type="predicted"/>
<dbReference type="Proteomes" id="UP000008311">
    <property type="component" value="Unassembled WGS sequence"/>
</dbReference>
<dbReference type="PANTHER" id="PTHR36766">
    <property type="entry name" value="PLANT BROAD-SPECTRUM MILDEW RESISTANCE PROTEIN RPW8"/>
    <property type="match status" value="1"/>
</dbReference>